<reference evidence="1 2" key="1">
    <citation type="submission" date="2019-02" db="EMBL/GenBank/DDBJ databases">
        <title>Deep-cultivation of Planctomycetes and their phenomic and genomic characterization uncovers novel biology.</title>
        <authorList>
            <person name="Wiegand S."/>
            <person name="Jogler M."/>
            <person name="Boedeker C."/>
            <person name="Pinto D."/>
            <person name="Vollmers J."/>
            <person name="Rivas-Marin E."/>
            <person name="Kohn T."/>
            <person name="Peeters S.H."/>
            <person name="Heuer A."/>
            <person name="Rast P."/>
            <person name="Oberbeckmann S."/>
            <person name="Bunk B."/>
            <person name="Jeske O."/>
            <person name="Meyerdierks A."/>
            <person name="Storesund J.E."/>
            <person name="Kallscheuer N."/>
            <person name="Luecker S."/>
            <person name="Lage O.M."/>
            <person name="Pohl T."/>
            <person name="Merkel B.J."/>
            <person name="Hornburger P."/>
            <person name="Mueller R.-W."/>
            <person name="Bruemmer F."/>
            <person name="Labrenz M."/>
            <person name="Spormann A.M."/>
            <person name="Op Den Camp H."/>
            <person name="Overmann J."/>
            <person name="Amann R."/>
            <person name="Jetten M.S.M."/>
            <person name="Mascher T."/>
            <person name="Medema M.H."/>
            <person name="Devos D.P."/>
            <person name="Kaster A.-K."/>
            <person name="Ovreas L."/>
            <person name="Rohde M."/>
            <person name="Galperin M.Y."/>
            <person name="Jogler C."/>
        </authorList>
    </citation>
    <scope>NUCLEOTIDE SEQUENCE [LARGE SCALE GENOMIC DNA]</scope>
    <source>
        <strain evidence="1 2">Pla52n</strain>
    </source>
</reference>
<evidence type="ECO:0000313" key="2">
    <source>
        <dbReference type="Proteomes" id="UP000320176"/>
    </source>
</evidence>
<evidence type="ECO:0000313" key="1">
    <source>
        <dbReference type="EMBL" id="TWU00751.1"/>
    </source>
</evidence>
<keyword evidence="2" id="KW-1185">Reference proteome</keyword>
<sequence>MQFSGEQSVLITSGLAFSRAKMRGCLGTVPGRSLATNSAAVVTLNSRAGERAQLSFFWGARSSNSNGEFDWRIRLACWSLLQFAADTAWLMIDPALPG</sequence>
<dbReference type="EMBL" id="SJPN01000005">
    <property type="protein sequence ID" value="TWU00751.1"/>
    <property type="molecule type" value="Genomic_DNA"/>
</dbReference>
<gene>
    <name evidence="1" type="ORF">Pla52n_41200</name>
</gene>
<protein>
    <submittedName>
        <fullName evidence="1">Uncharacterized protein</fullName>
    </submittedName>
</protein>
<proteinExistence type="predicted"/>
<comment type="caution">
    <text evidence="1">The sequence shown here is derived from an EMBL/GenBank/DDBJ whole genome shotgun (WGS) entry which is preliminary data.</text>
</comment>
<dbReference type="Proteomes" id="UP000320176">
    <property type="component" value="Unassembled WGS sequence"/>
</dbReference>
<dbReference type="AlphaFoldDB" id="A0A5C6AMW5"/>
<name>A0A5C6AMW5_9BACT</name>
<accession>A0A5C6AMW5</accession>
<organism evidence="1 2">
    <name type="scientific">Stieleria varia</name>
    <dbReference type="NCBI Taxonomy" id="2528005"/>
    <lineage>
        <taxon>Bacteria</taxon>
        <taxon>Pseudomonadati</taxon>
        <taxon>Planctomycetota</taxon>
        <taxon>Planctomycetia</taxon>
        <taxon>Pirellulales</taxon>
        <taxon>Pirellulaceae</taxon>
        <taxon>Stieleria</taxon>
    </lineage>
</organism>